<feature type="region of interest" description="Disordered" evidence="1">
    <location>
        <begin position="20"/>
        <end position="74"/>
    </location>
</feature>
<evidence type="ECO:0000313" key="2">
    <source>
        <dbReference type="EMBL" id="GFE25030.1"/>
    </source>
</evidence>
<gene>
    <name evidence="2" type="ORF">Sliba_54830</name>
</gene>
<feature type="compositionally biased region" description="Pro residues" evidence="1">
    <location>
        <begin position="60"/>
        <end position="74"/>
    </location>
</feature>
<proteinExistence type="predicted"/>
<comment type="caution">
    <text evidence="2">The sequence shown here is derived from an EMBL/GenBank/DDBJ whole genome shotgun (WGS) entry which is preliminary data.</text>
</comment>
<organism evidence="2 3">
    <name type="scientific">Streptomyces nigrescens</name>
    <dbReference type="NCBI Taxonomy" id="1920"/>
    <lineage>
        <taxon>Bacteria</taxon>
        <taxon>Bacillati</taxon>
        <taxon>Actinomycetota</taxon>
        <taxon>Actinomycetes</taxon>
        <taxon>Kitasatosporales</taxon>
        <taxon>Streptomycetaceae</taxon>
        <taxon>Streptomyces</taxon>
    </lineage>
</organism>
<accession>A0A640TPH2</accession>
<reference evidence="2 3" key="1">
    <citation type="submission" date="2019-12" db="EMBL/GenBank/DDBJ databases">
        <title>Whole genome shotgun sequence of Streptomyces libani subsp. libani NBRC 13452.</title>
        <authorList>
            <person name="Ichikawa N."/>
            <person name="Kimura A."/>
            <person name="Kitahashi Y."/>
            <person name="Komaki H."/>
            <person name="Tamura T."/>
        </authorList>
    </citation>
    <scope>NUCLEOTIDE SEQUENCE [LARGE SCALE GENOMIC DNA]</scope>
    <source>
        <strain evidence="2 3">NBRC 13452</strain>
    </source>
</reference>
<protein>
    <submittedName>
        <fullName evidence="2">Uncharacterized protein</fullName>
    </submittedName>
</protein>
<name>A0A640TPH2_STRNI</name>
<dbReference type="EMBL" id="BLIP01000001">
    <property type="protein sequence ID" value="GFE25030.1"/>
    <property type="molecule type" value="Genomic_DNA"/>
</dbReference>
<dbReference type="AlphaFoldDB" id="A0A640TPH2"/>
<evidence type="ECO:0000256" key="1">
    <source>
        <dbReference type="SAM" id="MobiDB-lite"/>
    </source>
</evidence>
<sequence>MAFATEFTGPFPVRIRTVPRGIPAGSCPLRERRWRPLCDGGSGGMGAAEVPEPTPERTPEPTPNRPPSRPPIDP</sequence>
<dbReference type="Proteomes" id="UP000429552">
    <property type="component" value="Unassembled WGS sequence"/>
</dbReference>
<evidence type="ECO:0000313" key="3">
    <source>
        <dbReference type="Proteomes" id="UP000429552"/>
    </source>
</evidence>